<evidence type="ECO:0000256" key="1">
    <source>
        <dbReference type="ARBA" id="ARBA00022853"/>
    </source>
</evidence>
<feature type="domain" description="ARID" evidence="6">
    <location>
        <begin position="28"/>
        <end position="120"/>
    </location>
</feature>
<evidence type="ECO:0000313" key="8">
    <source>
        <dbReference type="Proteomes" id="UP000053201"/>
    </source>
</evidence>
<keyword evidence="4" id="KW-0539">Nucleus</keyword>
<sequence>MMSNPGTPFRSLGRPRAKAEYEDAIERTPEYEQFMKQLEDFNRAQGVSLQREPVLGGKRLDLYRIYRWVVEAGGYEQVTAARGWKKVTDPFNLPATCTNAAYVVKNLYQKYLYNWEQVHMFGKPINVIMQQKRPFDQISNAGEESAPGSPEGRRRRIQSVGLSTPTPVTPPVARVRSFAPDEPLHKRLRLMAEANLNAAAAVASHQQLLQPLQPPTPQPTMISKPVHVPVPAPTPAPVPHPVSASSLVLVNPDDNGQDEKYLYGAWKNRLTLALTSTLPNEVDWAFTKLVKLSYTKNFYVGIIPGMFEAILDHAAPLFDELVIKKSGGVIETHTVDNPKAIPPISSVSMFYDEGMSTLLERVLQVLHILRNLSFWPDNAMHFGKNYVLLTYLAKGIALPTTSYYVQIKHHSLDLLDNLTPYLTLQGPNDFYLACLHQNLFDNDRAVIISCTRTLTRFCSTEANAKILKQVDTTAVVQRFLQLLLVPDEELVNAVLDWFYEYSSLGSDAALRISEAAPFNVLKLFIKFLSWQGFSHKRPVPGVGAGPPQSGVGMSSAPASSAGPVGLSKAAGSANGLTNGPNGTTSYNANQQGNVIAVNGVSSSDGGILSLGGANARSADWPASVSAQPAIASSAPAHSLTMSGISYPVPGSVPGTYTAHPQMATLGTFAPTTGSLAPSTLVTTQPVLSQPAVSNPAVPVLRCWWGASHSSPGCHTTVHNLQDLFDHLQKEHLVPGQETYTCEWKGCTWRGDGDQICKSRPRALKHIVTHLGSHQTTSQPPAESFTVGHQPSLPSSQPSSSAEDDLNGIPLTAMLVLRNLARVPENKALFAPFEGGLAQKMVSDRRFAKGLAGVLGELAKGA</sequence>
<organism evidence="7 8">
    <name type="scientific">Spizellomyces punctatus (strain DAOM BR117)</name>
    <dbReference type="NCBI Taxonomy" id="645134"/>
    <lineage>
        <taxon>Eukaryota</taxon>
        <taxon>Fungi</taxon>
        <taxon>Fungi incertae sedis</taxon>
        <taxon>Chytridiomycota</taxon>
        <taxon>Chytridiomycota incertae sedis</taxon>
        <taxon>Chytridiomycetes</taxon>
        <taxon>Spizellomycetales</taxon>
        <taxon>Spizellomycetaceae</taxon>
        <taxon>Spizellomyces</taxon>
    </lineage>
</organism>
<dbReference type="Pfam" id="PF01388">
    <property type="entry name" value="ARID"/>
    <property type="match status" value="1"/>
</dbReference>
<dbReference type="InterPro" id="IPR001606">
    <property type="entry name" value="ARID_dom"/>
</dbReference>
<dbReference type="InterPro" id="IPR052406">
    <property type="entry name" value="Chromatin_Remodeling_Comp"/>
</dbReference>
<dbReference type="SMART" id="SM00501">
    <property type="entry name" value="BRIGHT"/>
    <property type="match status" value="1"/>
</dbReference>
<dbReference type="GO" id="GO:0006325">
    <property type="term" value="P:chromatin organization"/>
    <property type="evidence" value="ECO:0007669"/>
    <property type="project" value="UniProtKB-KW"/>
</dbReference>
<keyword evidence="8" id="KW-1185">Reference proteome</keyword>
<evidence type="ECO:0000256" key="4">
    <source>
        <dbReference type="ARBA" id="ARBA00023242"/>
    </source>
</evidence>
<evidence type="ECO:0000256" key="5">
    <source>
        <dbReference type="SAM" id="MobiDB-lite"/>
    </source>
</evidence>
<dbReference type="PANTHER" id="PTHR22970:SF14">
    <property type="entry name" value="AT-RICH INTERACTIVE DOMAIN-CONTAINING PROTEIN 2"/>
    <property type="match status" value="1"/>
</dbReference>
<dbReference type="FunCoup" id="A0A0L0H5Y3">
    <property type="interactions" value="8"/>
</dbReference>
<dbReference type="VEuPathDB" id="FungiDB:SPPG_07750"/>
<dbReference type="InterPro" id="IPR016024">
    <property type="entry name" value="ARM-type_fold"/>
</dbReference>
<dbReference type="Gene3D" id="3.30.160.60">
    <property type="entry name" value="Classic Zinc Finger"/>
    <property type="match status" value="1"/>
</dbReference>
<keyword evidence="1" id="KW-0156">Chromatin regulator</keyword>
<protein>
    <recommendedName>
        <fullName evidence="6">ARID domain-containing protein</fullName>
    </recommendedName>
</protein>
<name>A0A0L0H5Y3_SPIPD</name>
<dbReference type="PROSITE" id="PS51011">
    <property type="entry name" value="ARID"/>
    <property type="match status" value="1"/>
</dbReference>
<feature type="compositionally biased region" description="Low complexity" evidence="5">
    <location>
        <begin position="789"/>
        <end position="800"/>
    </location>
</feature>
<evidence type="ECO:0000256" key="3">
    <source>
        <dbReference type="ARBA" id="ARBA00023163"/>
    </source>
</evidence>
<dbReference type="InParanoid" id="A0A0L0H5Y3"/>
<dbReference type="InterPro" id="IPR036431">
    <property type="entry name" value="ARID_dom_sf"/>
</dbReference>
<evidence type="ECO:0000259" key="6">
    <source>
        <dbReference type="PROSITE" id="PS51011"/>
    </source>
</evidence>
<proteinExistence type="predicted"/>
<feature type="region of interest" description="Disordered" evidence="5">
    <location>
        <begin position="139"/>
        <end position="174"/>
    </location>
</feature>
<dbReference type="OMA" id="DKYKFDS"/>
<dbReference type="GeneID" id="27690947"/>
<dbReference type="RefSeq" id="XP_016604965.1">
    <property type="nucleotide sequence ID" value="XM_016755909.1"/>
</dbReference>
<evidence type="ECO:0000256" key="2">
    <source>
        <dbReference type="ARBA" id="ARBA00023015"/>
    </source>
</evidence>
<dbReference type="OrthoDB" id="338531at2759"/>
<evidence type="ECO:0000313" key="7">
    <source>
        <dbReference type="EMBL" id="KNC96925.1"/>
    </source>
</evidence>
<dbReference type="PANTHER" id="PTHR22970">
    <property type="entry name" value="AT-RICH INTERACTIVE DOMAIN-CONTAINING PROTEIN 2"/>
    <property type="match status" value="1"/>
</dbReference>
<dbReference type="STRING" id="645134.A0A0L0H5Y3"/>
<dbReference type="SMART" id="SM01014">
    <property type="entry name" value="ARID"/>
    <property type="match status" value="1"/>
</dbReference>
<keyword evidence="2" id="KW-0805">Transcription regulation</keyword>
<keyword evidence="3" id="KW-0804">Transcription</keyword>
<feature type="region of interest" description="Disordered" evidence="5">
    <location>
        <begin position="770"/>
        <end position="804"/>
    </location>
</feature>
<dbReference type="Proteomes" id="UP000053201">
    <property type="component" value="Unassembled WGS sequence"/>
</dbReference>
<reference evidence="7 8" key="1">
    <citation type="submission" date="2009-08" db="EMBL/GenBank/DDBJ databases">
        <title>The Genome Sequence of Spizellomyces punctatus strain DAOM BR117.</title>
        <authorList>
            <consortium name="The Broad Institute Genome Sequencing Platform"/>
            <person name="Russ C."/>
            <person name="Cuomo C."/>
            <person name="Shea T."/>
            <person name="Young S.K."/>
            <person name="Zeng Q."/>
            <person name="Koehrsen M."/>
            <person name="Haas B."/>
            <person name="Borodovsky M."/>
            <person name="Guigo R."/>
            <person name="Alvarado L."/>
            <person name="Berlin A."/>
            <person name="Bochicchio J."/>
            <person name="Borenstein D."/>
            <person name="Chapman S."/>
            <person name="Chen Z."/>
            <person name="Engels R."/>
            <person name="Freedman E."/>
            <person name="Gellesch M."/>
            <person name="Goldberg J."/>
            <person name="Griggs A."/>
            <person name="Gujja S."/>
            <person name="Heiman D."/>
            <person name="Hepburn T."/>
            <person name="Howarth C."/>
            <person name="Jen D."/>
            <person name="Larson L."/>
            <person name="Lewis B."/>
            <person name="Mehta T."/>
            <person name="Park D."/>
            <person name="Pearson M."/>
            <person name="Roberts A."/>
            <person name="Saif S."/>
            <person name="Shenoy N."/>
            <person name="Sisk P."/>
            <person name="Stolte C."/>
            <person name="Sykes S."/>
            <person name="Thomson T."/>
            <person name="Walk T."/>
            <person name="White J."/>
            <person name="Yandava C."/>
            <person name="Burger G."/>
            <person name="Gray M.W."/>
            <person name="Holland P.W.H."/>
            <person name="King N."/>
            <person name="Lang F.B.F."/>
            <person name="Roger A.J."/>
            <person name="Ruiz-Trillo I."/>
            <person name="Lander E."/>
            <person name="Nusbaum C."/>
        </authorList>
    </citation>
    <scope>NUCLEOTIDE SEQUENCE [LARGE SCALE GENOMIC DNA]</scope>
    <source>
        <strain evidence="7 8">DAOM BR117</strain>
    </source>
</reference>
<dbReference type="eggNOG" id="KOG2744">
    <property type="taxonomic scope" value="Eukaryota"/>
</dbReference>
<dbReference type="SUPFAM" id="SSF46774">
    <property type="entry name" value="ARID-like"/>
    <property type="match status" value="1"/>
</dbReference>
<dbReference type="EMBL" id="KQ257466">
    <property type="protein sequence ID" value="KNC96925.1"/>
    <property type="molecule type" value="Genomic_DNA"/>
</dbReference>
<feature type="region of interest" description="Disordered" evidence="5">
    <location>
        <begin position="539"/>
        <end position="559"/>
    </location>
</feature>
<dbReference type="CDD" id="cd16100">
    <property type="entry name" value="ARID"/>
    <property type="match status" value="1"/>
</dbReference>
<dbReference type="Gene3D" id="1.10.150.60">
    <property type="entry name" value="ARID DNA-binding domain"/>
    <property type="match status" value="1"/>
</dbReference>
<dbReference type="SUPFAM" id="SSF48371">
    <property type="entry name" value="ARM repeat"/>
    <property type="match status" value="1"/>
</dbReference>
<feature type="compositionally biased region" description="Low complexity" evidence="5">
    <location>
        <begin position="549"/>
        <end position="559"/>
    </location>
</feature>
<dbReference type="AlphaFoldDB" id="A0A0L0H5Y3"/>
<feature type="compositionally biased region" description="Polar residues" evidence="5">
    <location>
        <begin position="771"/>
        <end position="780"/>
    </location>
</feature>
<accession>A0A0L0H5Y3</accession>
<dbReference type="GO" id="GO:0016586">
    <property type="term" value="C:RSC-type complex"/>
    <property type="evidence" value="ECO:0007669"/>
    <property type="project" value="TreeGrafter"/>
</dbReference>
<dbReference type="GO" id="GO:0003677">
    <property type="term" value="F:DNA binding"/>
    <property type="evidence" value="ECO:0007669"/>
    <property type="project" value="InterPro"/>
</dbReference>
<gene>
    <name evidence="7" type="ORF">SPPG_07750</name>
</gene>